<sequence length="572" mass="63884">MSQQDLPEECWELILNRIDHHSHFESLSLVSKQFLSLTNQLRQSLAIVDPTPSTQFPISDFLQRFPNLKVIDLTECHNNLNIILFEIAHSPVLRLESLNISNKIRFPLRGLVESGLSIRNLRVLSCVNISLLGDGDLIKIARSFPMLEELDISYPEYCLSNDSTSGNEAYVTDVGVEALWSNVRNLRKINLSGNYFITDGSLVGLSLNCVLLREVAVKECALITRDGIEFMLRNSPDLSVISVRGIDILPASLRLIDSFTCARALSSLDLCGSAISNDFLCAIAKACIPLKRVSFDHCTNFTFPGISFFLQVYQSLKYLALVNVHFLTDQHISDLSRYLSELVAIKLNSCYKLTVTTLFTLAKNCSLLKDIKMERTSMRQVDCSMQYAKNFKIRSLKARYTQMTDECLDKIALVCPNLEKLDLRYCSSVTGGGISELLKSCPEIRHLMISDCGGIKSLGTGERLLKLEVLGAARSGFNDEGLVTIGKRCCNLMELDLQGCVALTTTIKEVVSNCKRLRKINLKGCSEVVFPIADWMVSPSPSLKKVIPPCYDMISVNQRELLLRHGRPVCQG</sequence>
<feature type="domain" description="F-box" evidence="1">
    <location>
        <begin position="5"/>
        <end position="40"/>
    </location>
</feature>
<evidence type="ECO:0000259" key="1">
    <source>
        <dbReference type="Pfam" id="PF00646"/>
    </source>
</evidence>
<dbReference type="InterPro" id="IPR006553">
    <property type="entry name" value="Leu-rich_rpt_Cys-con_subtyp"/>
</dbReference>
<dbReference type="GO" id="GO:0019005">
    <property type="term" value="C:SCF ubiquitin ligase complex"/>
    <property type="evidence" value="ECO:0007669"/>
    <property type="project" value="TreeGrafter"/>
</dbReference>
<dbReference type="Pfam" id="PF00646">
    <property type="entry name" value="F-box"/>
    <property type="match status" value="1"/>
</dbReference>
<dbReference type="GO" id="GO:0031146">
    <property type="term" value="P:SCF-dependent proteasomal ubiquitin-dependent protein catabolic process"/>
    <property type="evidence" value="ECO:0007669"/>
    <property type="project" value="TreeGrafter"/>
</dbReference>
<dbReference type="EMBL" id="JAVXUP010002099">
    <property type="protein sequence ID" value="KAK3005639.1"/>
    <property type="molecule type" value="Genomic_DNA"/>
</dbReference>
<proteinExistence type="predicted"/>
<evidence type="ECO:0000313" key="2">
    <source>
        <dbReference type="EMBL" id="KAK3005639.1"/>
    </source>
</evidence>
<dbReference type="InterPro" id="IPR032675">
    <property type="entry name" value="LRR_dom_sf"/>
</dbReference>
<dbReference type="Proteomes" id="UP001188597">
    <property type="component" value="Unassembled WGS sequence"/>
</dbReference>
<evidence type="ECO:0000313" key="3">
    <source>
        <dbReference type="EMBL" id="KAK3021819.1"/>
    </source>
</evidence>
<keyword evidence="4" id="KW-1185">Reference proteome</keyword>
<dbReference type="Gene3D" id="3.80.10.10">
    <property type="entry name" value="Ribonuclease Inhibitor"/>
    <property type="match status" value="3"/>
</dbReference>
<accession>A0AA89AJ26</accession>
<dbReference type="EMBL" id="JAVXUP010000742">
    <property type="protein sequence ID" value="KAK3021819.1"/>
    <property type="molecule type" value="Genomic_DNA"/>
</dbReference>
<gene>
    <name evidence="2" type="ORF">RJ639_017530</name>
    <name evidence="3" type="ORF">RJ639_047174</name>
</gene>
<dbReference type="InterPro" id="IPR001611">
    <property type="entry name" value="Leu-rich_rpt"/>
</dbReference>
<protein>
    <recommendedName>
        <fullName evidence="1">F-box domain-containing protein</fullName>
    </recommendedName>
</protein>
<dbReference type="PANTHER" id="PTHR13318:SF106">
    <property type="entry name" value="F-BOX_LRR-REPEAT PROTEIN 2"/>
    <property type="match status" value="1"/>
</dbReference>
<dbReference type="PANTHER" id="PTHR13318">
    <property type="entry name" value="PARTNER OF PAIRED, ISOFORM B-RELATED"/>
    <property type="match status" value="1"/>
</dbReference>
<dbReference type="InterPro" id="IPR001810">
    <property type="entry name" value="F-box_dom"/>
</dbReference>
<dbReference type="AlphaFoldDB" id="A0AA89AJ26"/>
<name>A0AA89AJ26_9ASTE</name>
<comment type="caution">
    <text evidence="2">The sequence shown here is derived from an EMBL/GenBank/DDBJ whole genome shotgun (WGS) entry which is preliminary data.</text>
</comment>
<evidence type="ECO:0000313" key="4">
    <source>
        <dbReference type="Proteomes" id="UP001188597"/>
    </source>
</evidence>
<reference evidence="2" key="1">
    <citation type="submission" date="2022-12" db="EMBL/GenBank/DDBJ databases">
        <title>Draft genome assemblies for two species of Escallonia (Escalloniales).</title>
        <authorList>
            <person name="Chanderbali A."/>
            <person name="Dervinis C."/>
            <person name="Anghel I."/>
            <person name="Soltis D."/>
            <person name="Soltis P."/>
            <person name="Zapata F."/>
        </authorList>
    </citation>
    <scope>NUCLEOTIDE SEQUENCE</scope>
    <source>
        <strain evidence="2">UCBG64.0493</strain>
        <tissue evidence="2">Leaf</tissue>
    </source>
</reference>
<dbReference type="SMART" id="SM00367">
    <property type="entry name" value="LRR_CC"/>
    <property type="match status" value="8"/>
</dbReference>
<organism evidence="2 4">
    <name type="scientific">Escallonia herrerae</name>
    <dbReference type="NCBI Taxonomy" id="1293975"/>
    <lineage>
        <taxon>Eukaryota</taxon>
        <taxon>Viridiplantae</taxon>
        <taxon>Streptophyta</taxon>
        <taxon>Embryophyta</taxon>
        <taxon>Tracheophyta</taxon>
        <taxon>Spermatophyta</taxon>
        <taxon>Magnoliopsida</taxon>
        <taxon>eudicotyledons</taxon>
        <taxon>Gunneridae</taxon>
        <taxon>Pentapetalae</taxon>
        <taxon>asterids</taxon>
        <taxon>campanulids</taxon>
        <taxon>Escalloniales</taxon>
        <taxon>Escalloniaceae</taxon>
        <taxon>Escallonia</taxon>
    </lineage>
</organism>
<dbReference type="Pfam" id="PF13516">
    <property type="entry name" value="LRR_6"/>
    <property type="match status" value="1"/>
</dbReference>
<dbReference type="SUPFAM" id="SSF52047">
    <property type="entry name" value="RNI-like"/>
    <property type="match status" value="2"/>
</dbReference>